<evidence type="ECO:0000256" key="1">
    <source>
        <dbReference type="SAM" id="Phobius"/>
    </source>
</evidence>
<gene>
    <name evidence="2" type="ORF">B9Z07_11740</name>
</gene>
<keyword evidence="1" id="KW-0812">Transmembrane</keyword>
<keyword evidence="1" id="KW-0472">Membrane</keyword>
<dbReference type="Proteomes" id="UP000244809">
    <property type="component" value="Chromosome 1"/>
</dbReference>
<sequence length="360" mass="38481">MLRKLMASGPLLSRRLVDTIAAYVALLYLAVYANARALLPEFIFRDADKIDTQISGGATYDGTSFDAVGRFYRALGGAGTSVFVAALGVLFIWLALRQTRRAGSLFANLVLIAPCLFFNLFVASKDTLVVLIAVLVALAARRLGTVRTLAVAVVLYAGYAALIRSYFALIVMCAGSAWAFRRAPLPLKIVALLLAGAAFVALPDSVYTLLQHPRDVAVDYLVYESPFGARTSFYNLYPPDSFLHFVGNYAYSVARLNLPILFSFDVKGIAMQGFIALVLASAWPRVAPPADTRAASPRGGDTLACLILAHVAVSMLFEPDLGSYTRHLSSVALFAAVLWPLRTARAAAPSAPPAASVGPA</sequence>
<evidence type="ECO:0000313" key="2">
    <source>
        <dbReference type="EMBL" id="AWG29871.1"/>
    </source>
</evidence>
<feature type="transmembrane region" description="Helical" evidence="1">
    <location>
        <begin position="128"/>
        <end position="144"/>
    </location>
</feature>
<protein>
    <submittedName>
        <fullName evidence="2">Uncharacterized protein</fullName>
    </submittedName>
</protein>
<dbReference type="RefSeq" id="WP_012338890.1">
    <property type="nucleotide sequence ID" value="NZ_CADEUB010000023.1"/>
</dbReference>
<proteinExistence type="predicted"/>
<keyword evidence="1" id="KW-1133">Transmembrane helix</keyword>
<reference evidence="2 3" key="1">
    <citation type="submission" date="2017-04" db="EMBL/GenBank/DDBJ databases">
        <title>Complete genome sequence of Burkholderia cenocepacia PC184 Midwest clone.</title>
        <authorList>
            <person name="Mulks M.H."/>
            <person name="Cooper V.S."/>
        </authorList>
    </citation>
    <scope>NUCLEOTIDE SEQUENCE [LARGE SCALE GENOMIC DNA]</scope>
    <source>
        <strain evidence="2 3">PC184 Mulks</strain>
    </source>
</reference>
<evidence type="ECO:0000313" key="3">
    <source>
        <dbReference type="Proteomes" id="UP000244809"/>
    </source>
</evidence>
<feature type="transmembrane region" description="Helical" evidence="1">
    <location>
        <begin position="185"/>
        <end position="202"/>
    </location>
</feature>
<name>A0AAD0J254_9BURK</name>
<feature type="transmembrane region" description="Helical" evidence="1">
    <location>
        <begin position="150"/>
        <end position="173"/>
    </location>
</feature>
<organism evidence="2 3">
    <name type="scientific">Burkholderia cenocepacia</name>
    <dbReference type="NCBI Taxonomy" id="95486"/>
    <lineage>
        <taxon>Bacteria</taxon>
        <taxon>Pseudomonadati</taxon>
        <taxon>Pseudomonadota</taxon>
        <taxon>Betaproteobacteria</taxon>
        <taxon>Burkholderiales</taxon>
        <taxon>Burkholderiaceae</taxon>
        <taxon>Burkholderia</taxon>
        <taxon>Burkholderia cepacia complex</taxon>
    </lineage>
</organism>
<feature type="transmembrane region" description="Helical" evidence="1">
    <location>
        <begin position="74"/>
        <end position="96"/>
    </location>
</feature>
<feature type="transmembrane region" description="Helical" evidence="1">
    <location>
        <begin position="102"/>
        <end position="121"/>
    </location>
</feature>
<feature type="transmembrane region" description="Helical" evidence="1">
    <location>
        <begin position="20"/>
        <end position="39"/>
    </location>
</feature>
<accession>A0AAD0J254</accession>
<dbReference type="EMBL" id="CP021067">
    <property type="protein sequence ID" value="AWG29871.1"/>
    <property type="molecule type" value="Genomic_DNA"/>
</dbReference>
<dbReference type="AlphaFoldDB" id="A0AAD0J254"/>